<dbReference type="PANTHER" id="PTHR10302">
    <property type="entry name" value="SINGLE-STRANDED DNA-BINDING PROTEIN"/>
    <property type="match status" value="1"/>
</dbReference>
<dbReference type="InterPro" id="IPR011344">
    <property type="entry name" value="ssDNA-bd"/>
</dbReference>
<dbReference type="SUPFAM" id="SSF50249">
    <property type="entry name" value="Nucleic acid-binding proteins"/>
    <property type="match status" value="1"/>
</dbReference>
<dbReference type="InterPro" id="IPR000424">
    <property type="entry name" value="Primosome_PriB/ssb"/>
</dbReference>
<keyword evidence="1 2" id="KW-0238">DNA-binding</keyword>
<evidence type="ECO:0000313" key="3">
    <source>
        <dbReference type="EMBL" id="KAJ4771336.1"/>
    </source>
</evidence>
<dbReference type="PANTHER" id="PTHR10302:SF16">
    <property type="entry name" value="NUCLEIC ACID-BINDING, OB-FOLD-LIKE PROTEIN"/>
    <property type="match status" value="1"/>
</dbReference>
<dbReference type="CDD" id="cd04496">
    <property type="entry name" value="SSB_OBF"/>
    <property type="match status" value="1"/>
</dbReference>
<accession>A0AAV8DVW9</accession>
<dbReference type="Proteomes" id="UP001140206">
    <property type="component" value="Chromosome 3"/>
</dbReference>
<dbReference type="GO" id="GO:0042645">
    <property type="term" value="C:mitochondrial nucleoid"/>
    <property type="evidence" value="ECO:0007669"/>
    <property type="project" value="TreeGrafter"/>
</dbReference>
<keyword evidence="4" id="KW-1185">Reference proteome</keyword>
<evidence type="ECO:0000256" key="1">
    <source>
        <dbReference type="ARBA" id="ARBA00023125"/>
    </source>
</evidence>
<sequence length="209" mass="23548">MATSLLSRRLFSGGLRLSSPSLRLFSTSPDPDTFTSSSDRPIMSKVRPYEPRQLEGGMDPGVYRAILVGKVGQAPIQRRLRSGTEIVLFSLATGGIRNNRRPLPHERPEEYADRCAVQWHRVCVYQDRLLPIAMKTVKPGAVIYVEGNIESKVFSDPATGLVRRIREIAIRRDGKFLYIAHFLSNSLTSNNLTYLPINHVLILIMNKIM</sequence>
<dbReference type="EMBL" id="JAMFTS010000003">
    <property type="protein sequence ID" value="KAJ4771336.1"/>
    <property type="molecule type" value="Genomic_DNA"/>
</dbReference>
<dbReference type="Pfam" id="PF00436">
    <property type="entry name" value="SSB"/>
    <property type="match status" value="1"/>
</dbReference>
<protein>
    <submittedName>
        <fullName evidence="3">Single-stranded DNA-binding protein</fullName>
    </submittedName>
</protein>
<dbReference type="GO" id="GO:0003697">
    <property type="term" value="F:single-stranded DNA binding"/>
    <property type="evidence" value="ECO:0007669"/>
    <property type="project" value="InterPro"/>
</dbReference>
<reference evidence="3" key="1">
    <citation type="submission" date="2022-08" db="EMBL/GenBank/DDBJ databases">
        <authorList>
            <person name="Marques A."/>
        </authorList>
    </citation>
    <scope>NUCLEOTIDE SEQUENCE</scope>
    <source>
        <strain evidence="3">RhyPub2mFocal</strain>
        <tissue evidence="3">Leaves</tissue>
    </source>
</reference>
<comment type="caution">
    <text evidence="3">The sequence shown here is derived from an EMBL/GenBank/DDBJ whole genome shotgun (WGS) entry which is preliminary data.</text>
</comment>
<evidence type="ECO:0000313" key="4">
    <source>
        <dbReference type="Proteomes" id="UP001140206"/>
    </source>
</evidence>
<dbReference type="PROSITE" id="PS50935">
    <property type="entry name" value="SSB"/>
    <property type="match status" value="1"/>
</dbReference>
<evidence type="ECO:0000256" key="2">
    <source>
        <dbReference type="PROSITE-ProRule" id="PRU00252"/>
    </source>
</evidence>
<dbReference type="InterPro" id="IPR012340">
    <property type="entry name" value="NA-bd_OB-fold"/>
</dbReference>
<dbReference type="FunFam" id="2.40.50.140:FF:000160">
    <property type="entry name" value="single-stranded DNA-binding protein, mitochondrial"/>
    <property type="match status" value="1"/>
</dbReference>
<proteinExistence type="predicted"/>
<dbReference type="Gene3D" id="2.40.50.140">
    <property type="entry name" value="Nucleic acid-binding proteins"/>
    <property type="match status" value="1"/>
</dbReference>
<dbReference type="AlphaFoldDB" id="A0AAV8DVW9"/>
<name>A0AAV8DVW9_9POAL</name>
<dbReference type="GO" id="GO:0006264">
    <property type="term" value="P:mitochondrial DNA replication"/>
    <property type="evidence" value="ECO:0007669"/>
    <property type="project" value="TreeGrafter"/>
</dbReference>
<organism evidence="3 4">
    <name type="scientific">Rhynchospora pubera</name>
    <dbReference type="NCBI Taxonomy" id="906938"/>
    <lineage>
        <taxon>Eukaryota</taxon>
        <taxon>Viridiplantae</taxon>
        <taxon>Streptophyta</taxon>
        <taxon>Embryophyta</taxon>
        <taxon>Tracheophyta</taxon>
        <taxon>Spermatophyta</taxon>
        <taxon>Magnoliopsida</taxon>
        <taxon>Liliopsida</taxon>
        <taxon>Poales</taxon>
        <taxon>Cyperaceae</taxon>
        <taxon>Cyperoideae</taxon>
        <taxon>Rhynchosporeae</taxon>
        <taxon>Rhynchospora</taxon>
    </lineage>
</organism>
<gene>
    <name evidence="3" type="ORF">LUZ62_055593</name>
</gene>